<reference evidence="1" key="1">
    <citation type="submission" date="2022-02" db="EMBL/GenBank/DDBJ databases">
        <authorList>
            <person name="Nazir A."/>
            <person name="Chen Y."/>
            <person name="Liu Y."/>
        </authorList>
    </citation>
    <scope>NUCLEOTIDE SEQUENCE</scope>
</reference>
<sequence length="89" mass="10431">MDYELVYEFESVVDKVSNHSKLNDRMYANPVFIFALKVGRSALLGYIDKSDRQIITSTVQSILVIHNRIHIETLNTNYILRPHLRRVIK</sequence>
<proteinExistence type="predicted"/>
<protein>
    <submittedName>
        <fullName evidence="1">Uncharacterized protein</fullName>
    </submittedName>
</protein>
<organism evidence="1 2">
    <name type="scientific">Bacillus phage vB_BsuS_PJN02</name>
    <dbReference type="NCBI Taxonomy" id="2920374"/>
    <lineage>
        <taxon>Viruses</taxon>
        <taxon>Duplodnaviria</taxon>
        <taxon>Heunggongvirae</taxon>
        <taxon>Uroviricota</taxon>
        <taxon>Caudoviricetes</taxon>
        <taxon>Heleneionescovirinae</taxon>
        <taxon>Zhangjivirus</taxon>
        <taxon>Zhangjivirus PJN02</taxon>
    </lineage>
</organism>
<accession>A0AC61TRX4</accession>
<evidence type="ECO:0000313" key="2">
    <source>
        <dbReference type="Proteomes" id="UP000829276"/>
    </source>
</evidence>
<evidence type="ECO:0000313" key="1">
    <source>
        <dbReference type="EMBL" id="UNH58431.1"/>
    </source>
</evidence>
<keyword evidence="2" id="KW-1185">Reference proteome</keyword>
<dbReference type="EMBL" id="OM634653">
    <property type="protein sequence ID" value="UNH58431.1"/>
    <property type="molecule type" value="Genomic_DNA"/>
</dbReference>
<dbReference type="Proteomes" id="UP000829276">
    <property type="component" value="Segment"/>
</dbReference>
<name>A0AC61TRX4_9CAUD</name>